<reference evidence="4 5" key="1">
    <citation type="submission" date="2018-08" db="EMBL/GenBank/DDBJ databases">
        <title>Vibrio isolated from the Eastern China Marginal Seas.</title>
        <authorList>
            <person name="Li Y."/>
        </authorList>
    </citation>
    <scope>NUCLEOTIDE SEQUENCE [LARGE SCALE GENOMIC DNA]</scope>
    <source>
        <strain evidence="4 5">BEI233</strain>
    </source>
</reference>
<dbReference type="InterPro" id="IPR001633">
    <property type="entry name" value="EAL_dom"/>
</dbReference>
<evidence type="ECO:0000313" key="5">
    <source>
        <dbReference type="Proteomes" id="UP000273252"/>
    </source>
</evidence>
<comment type="caution">
    <text evidence="4">The sequence shown here is derived from an EMBL/GenBank/DDBJ whole genome shotgun (WGS) entry which is preliminary data.</text>
</comment>
<dbReference type="Gene3D" id="3.20.20.450">
    <property type="entry name" value="EAL domain"/>
    <property type="match status" value="1"/>
</dbReference>
<feature type="transmembrane region" description="Helical" evidence="1">
    <location>
        <begin position="39"/>
        <end position="56"/>
    </location>
</feature>
<dbReference type="InterPro" id="IPR043128">
    <property type="entry name" value="Rev_trsase/Diguanyl_cyclase"/>
</dbReference>
<evidence type="ECO:0000313" key="4">
    <source>
        <dbReference type="EMBL" id="RJX75243.1"/>
    </source>
</evidence>
<dbReference type="Pfam" id="PF00563">
    <property type="entry name" value="EAL"/>
    <property type="match status" value="1"/>
</dbReference>
<dbReference type="CDD" id="cd01948">
    <property type="entry name" value="EAL"/>
    <property type="match status" value="1"/>
</dbReference>
<keyword evidence="1" id="KW-1133">Transmembrane helix</keyword>
<organism evidence="4 5">
    <name type="scientific">Vibrio sinensis</name>
    <dbReference type="NCBI Taxonomy" id="2302434"/>
    <lineage>
        <taxon>Bacteria</taxon>
        <taxon>Pseudomonadati</taxon>
        <taxon>Pseudomonadota</taxon>
        <taxon>Gammaproteobacteria</taxon>
        <taxon>Vibrionales</taxon>
        <taxon>Vibrionaceae</taxon>
        <taxon>Vibrio</taxon>
    </lineage>
</organism>
<dbReference type="PANTHER" id="PTHR33121">
    <property type="entry name" value="CYCLIC DI-GMP PHOSPHODIESTERASE PDEF"/>
    <property type="match status" value="1"/>
</dbReference>
<proteinExistence type="predicted"/>
<keyword evidence="1" id="KW-0472">Membrane</keyword>
<dbReference type="SMART" id="SM00052">
    <property type="entry name" value="EAL"/>
    <property type="match status" value="1"/>
</dbReference>
<dbReference type="SUPFAM" id="SSF141868">
    <property type="entry name" value="EAL domain-like"/>
    <property type="match status" value="1"/>
</dbReference>
<dbReference type="OrthoDB" id="1316910at2"/>
<dbReference type="Gene3D" id="3.30.70.270">
    <property type="match status" value="1"/>
</dbReference>
<dbReference type="NCBIfam" id="TIGR00254">
    <property type="entry name" value="GGDEF"/>
    <property type="match status" value="1"/>
</dbReference>
<evidence type="ECO:0000259" key="2">
    <source>
        <dbReference type="PROSITE" id="PS50883"/>
    </source>
</evidence>
<feature type="domain" description="EAL" evidence="2">
    <location>
        <begin position="336"/>
        <end position="589"/>
    </location>
</feature>
<evidence type="ECO:0000259" key="3">
    <source>
        <dbReference type="PROSITE" id="PS50887"/>
    </source>
</evidence>
<dbReference type="InterPro" id="IPR029787">
    <property type="entry name" value="Nucleotide_cyclase"/>
</dbReference>
<dbReference type="SUPFAM" id="SSF55073">
    <property type="entry name" value="Nucleotide cyclase"/>
    <property type="match status" value="1"/>
</dbReference>
<feature type="transmembrane region" description="Helical" evidence="1">
    <location>
        <begin position="91"/>
        <end position="119"/>
    </location>
</feature>
<sequence length="625" mass="70756">MLAFQGERLLSKLRQLIMLLYVLSVLLISNTLISEHELIKGFYLVFPVAMLMALLSKTMKRKQIAAQISFAVLFIGGLFEPLEFDVIEETFILLPLCYIFLFPGSFWPLAGSVALLLSCYIDLPLERMGDFSWDAIKLCLITLFASVMSYFQQKLTLQAALYKRASLTDCLTDVSNRKAFFSDLRKIGLKRGYDYVSIQIGLNDLKNVNENFGHNNGDKLLKKFVSQLNMIIIDQGHLYRLTETEFIVLVSDTTNVVAKAQRLVRKITRLNNGMYRVSNTSLMLNFSLGVAVLSDAAYNTTLWGKNADIALCKARSTGCATAQWYDDSLLNETIRQNQIEIELEQAIAANQFVLVYQPKVSIKNDQIVGAEALIRWPHPQLGVISPREFIGIAEKTAQIIPIGRWVINEACKQAKLWYSQGHHICVAVNVSSVQFAHDDVYSYVREALERYHLPANLLQIEITETTLMKRPERVSDACKKLRELGVSIAIDDFGVAYSSLNYLKHLPVDVLKIDKTFIDDCVELLTDKMLVRTIIQMGRNLSKTVIAEGVETQAQLDVVKQEGCDEFQGYLFSKPISALQFTSLLPEPKREPQRQNARQTEIKTESESVIDAVTYPKEVYPDFVH</sequence>
<protein>
    <submittedName>
        <fullName evidence="4">GGDEF domain-containing protein</fullName>
    </submittedName>
</protein>
<evidence type="ECO:0000256" key="1">
    <source>
        <dbReference type="SAM" id="Phobius"/>
    </source>
</evidence>
<dbReference type="RefSeq" id="WP_120028999.1">
    <property type="nucleotide sequence ID" value="NZ_QVMU01000001.1"/>
</dbReference>
<dbReference type="CDD" id="cd01949">
    <property type="entry name" value="GGDEF"/>
    <property type="match status" value="1"/>
</dbReference>
<dbReference type="PROSITE" id="PS50883">
    <property type="entry name" value="EAL"/>
    <property type="match status" value="1"/>
</dbReference>
<accession>A0A3A6QS84</accession>
<feature type="domain" description="GGDEF" evidence="3">
    <location>
        <begin position="193"/>
        <end position="327"/>
    </location>
</feature>
<dbReference type="SMART" id="SM00267">
    <property type="entry name" value="GGDEF"/>
    <property type="match status" value="1"/>
</dbReference>
<feature type="transmembrane region" description="Helical" evidence="1">
    <location>
        <begin position="63"/>
        <end position="79"/>
    </location>
</feature>
<dbReference type="Pfam" id="PF00990">
    <property type="entry name" value="GGDEF"/>
    <property type="match status" value="1"/>
</dbReference>
<dbReference type="InterPro" id="IPR050706">
    <property type="entry name" value="Cyclic-di-GMP_PDE-like"/>
</dbReference>
<dbReference type="InterPro" id="IPR035919">
    <property type="entry name" value="EAL_sf"/>
</dbReference>
<dbReference type="AlphaFoldDB" id="A0A3A6QS84"/>
<dbReference type="PROSITE" id="PS50887">
    <property type="entry name" value="GGDEF"/>
    <property type="match status" value="1"/>
</dbReference>
<feature type="transmembrane region" description="Helical" evidence="1">
    <location>
        <begin position="16"/>
        <end position="33"/>
    </location>
</feature>
<dbReference type="GO" id="GO:0071111">
    <property type="term" value="F:cyclic-guanylate-specific phosphodiesterase activity"/>
    <property type="evidence" value="ECO:0007669"/>
    <property type="project" value="InterPro"/>
</dbReference>
<keyword evidence="1" id="KW-0812">Transmembrane</keyword>
<dbReference type="Proteomes" id="UP000273252">
    <property type="component" value="Unassembled WGS sequence"/>
</dbReference>
<dbReference type="EMBL" id="QVMU01000001">
    <property type="protein sequence ID" value="RJX75243.1"/>
    <property type="molecule type" value="Genomic_DNA"/>
</dbReference>
<dbReference type="PANTHER" id="PTHR33121:SF79">
    <property type="entry name" value="CYCLIC DI-GMP PHOSPHODIESTERASE PDED-RELATED"/>
    <property type="match status" value="1"/>
</dbReference>
<gene>
    <name evidence="4" type="ORF">DZ860_00730</name>
</gene>
<keyword evidence="5" id="KW-1185">Reference proteome</keyword>
<dbReference type="InterPro" id="IPR000160">
    <property type="entry name" value="GGDEF_dom"/>
</dbReference>
<name>A0A3A6QS84_9VIBR</name>